<reference evidence="1" key="2">
    <citation type="journal article" date="2022" name="New Phytol.">
        <title>Evolutionary transition to the ectomycorrhizal habit in the genomes of a hyperdiverse lineage of mushroom-forming fungi.</title>
        <authorList>
            <person name="Looney B."/>
            <person name="Miyauchi S."/>
            <person name="Morin E."/>
            <person name="Drula E."/>
            <person name="Courty P.E."/>
            <person name="Kohler A."/>
            <person name="Kuo A."/>
            <person name="LaButti K."/>
            <person name="Pangilinan J."/>
            <person name="Lipzen A."/>
            <person name="Riley R."/>
            <person name="Andreopoulos W."/>
            <person name="He G."/>
            <person name="Johnson J."/>
            <person name="Nolan M."/>
            <person name="Tritt A."/>
            <person name="Barry K.W."/>
            <person name="Grigoriev I.V."/>
            <person name="Nagy L.G."/>
            <person name="Hibbett D."/>
            <person name="Henrissat B."/>
            <person name="Matheny P.B."/>
            <person name="Labbe J."/>
            <person name="Martin F.M."/>
        </authorList>
    </citation>
    <scope>NUCLEOTIDE SEQUENCE</scope>
    <source>
        <strain evidence="1">EC-137</strain>
    </source>
</reference>
<accession>A0ACB8QAB6</accession>
<proteinExistence type="predicted"/>
<organism evidence="1 2">
    <name type="scientific">Vararia minispora EC-137</name>
    <dbReference type="NCBI Taxonomy" id="1314806"/>
    <lineage>
        <taxon>Eukaryota</taxon>
        <taxon>Fungi</taxon>
        <taxon>Dikarya</taxon>
        <taxon>Basidiomycota</taxon>
        <taxon>Agaricomycotina</taxon>
        <taxon>Agaricomycetes</taxon>
        <taxon>Russulales</taxon>
        <taxon>Lachnocladiaceae</taxon>
        <taxon>Vararia</taxon>
    </lineage>
</organism>
<dbReference type="Proteomes" id="UP000814128">
    <property type="component" value="Unassembled WGS sequence"/>
</dbReference>
<sequence length="131" mass="15461">MSTIPSRLARAGLSSGGDRHIVRQRVLANYRNWYRSAPEICKLYALDVQPSYIRALIRERFERNLHITDPRVIDVLLIKSHQEWQETINCWKMESHILDMLRGDRQRPQRSFIEKFYEGRDEDAVLPGTPP</sequence>
<evidence type="ECO:0000313" key="2">
    <source>
        <dbReference type="Proteomes" id="UP000814128"/>
    </source>
</evidence>
<comment type="caution">
    <text evidence="1">The sequence shown here is derived from an EMBL/GenBank/DDBJ whole genome shotgun (WGS) entry which is preliminary data.</text>
</comment>
<evidence type="ECO:0000313" key="1">
    <source>
        <dbReference type="EMBL" id="KAI0028736.1"/>
    </source>
</evidence>
<name>A0ACB8QAB6_9AGAM</name>
<protein>
    <submittedName>
        <fullName evidence="1">Uncharacterized protein</fullName>
    </submittedName>
</protein>
<dbReference type="EMBL" id="MU273727">
    <property type="protein sequence ID" value="KAI0028736.1"/>
    <property type="molecule type" value="Genomic_DNA"/>
</dbReference>
<gene>
    <name evidence="1" type="ORF">K488DRAFT_80537</name>
</gene>
<keyword evidence="2" id="KW-1185">Reference proteome</keyword>
<reference evidence="1" key="1">
    <citation type="submission" date="2021-02" db="EMBL/GenBank/DDBJ databases">
        <authorList>
            <consortium name="DOE Joint Genome Institute"/>
            <person name="Ahrendt S."/>
            <person name="Looney B.P."/>
            <person name="Miyauchi S."/>
            <person name="Morin E."/>
            <person name="Drula E."/>
            <person name="Courty P.E."/>
            <person name="Chicoki N."/>
            <person name="Fauchery L."/>
            <person name="Kohler A."/>
            <person name="Kuo A."/>
            <person name="Labutti K."/>
            <person name="Pangilinan J."/>
            <person name="Lipzen A."/>
            <person name="Riley R."/>
            <person name="Andreopoulos W."/>
            <person name="He G."/>
            <person name="Johnson J."/>
            <person name="Barry K.W."/>
            <person name="Grigoriev I.V."/>
            <person name="Nagy L."/>
            <person name="Hibbett D."/>
            <person name="Henrissat B."/>
            <person name="Matheny P.B."/>
            <person name="Labbe J."/>
            <person name="Martin F."/>
        </authorList>
    </citation>
    <scope>NUCLEOTIDE SEQUENCE</scope>
    <source>
        <strain evidence="1">EC-137</strain>
    </source>
</reference>